<dbReference type="Gene3D" id="2.70.98.10">
    <property type="match status" value="1"/>
</dbReference>
<dbReference type="EC" id="4.2.2.23" evidence="4"/>
<dbReference type="AlphaFoldDB" id="A0AAV3QAM3"/>
<dbReference type="Pfam" id="PF14686">
    <property type="entry name" value="fn3_3"/>
    <property type="match status" value="1"/>
</dbReference>
<dbReference type="InterPro" id="IPR029413">
    <property type="entry name" value="RG-lyase_II"/>
</dbReference>
<dbReference type="SUPFAM" id="SSF74650">
    <property type="entry name" value="Galactose mutarotase-like"/>
    <property type="match status" value="1"/>
</dbReference>
<dbReference type="GO" id="GO:0030246">
    <property type="term" value="F:carbohydrate binding"/>
    <property type="evidence" value="ECO:0007669"/>
    <property type="project" value="InterPro"/>
</dbReference>
<dbReference type="EMBL" id="BAABME010003940">
    <property type="protein sequence ID" value="GAA0160628.1"/>
    <property type="molecule type" value="Genomic_DNA"/>
</dbReference>
<dbReference type="GO" id="GO:0005975">
    <property type="term" value="P:carbohydrate metabolic process"/>
    <property type="evidence" value="ECO:0007669"/>
    <property type="project" value="InterPro"/>
</dbReference>
<dbReference type="CDD" id="cd10316">
    <property type="entry name" value="RGL4_M"/>
    <property type="match status" value="1"/>
</dbReference>
<comment type="catalytic activity">
    <reaction evidence="1">
        <text>Endotype eliminative cleavage of L-alpha-rhamnopyranosyl-(1-&gt;4)-alpha-D-galactopyranosyluronic acid bonds of rhamnogalacturonan I domains in ramified hairy regions of pectin leaving L-rhamnopyranose at the reducing end and 4-deoxy-4,5-unsaturated D-galactopyranosyluronic acid at the non-reducing end.</text>
        <dbReference type="EC" id="4.2.2.23"/>
    </reaction>
</comment>
<proteinExistence type="inferred from homology"/>
<feature type="domain" description="Rhamnogalacturonan lyase" evidence="10">
    <location>
        <begin position="371"/>
        <end position="441"/>
    </location>
</feature>
<evidence type="ECO:0000256" key="2">
    <source>
        <dbReference type="ARBA" id="ARBA00004613"/>
    </source>
</evidence>
<dbReference type="Pfam" id="PF06045">
    <property type="entry name" value="Rhamnogal_lyase"/>
    <property type="match status" value="2"/>
</dbReference>
<comment type="subcellular location">
    <subcellularLocation>
        <location evidence="2">Secreted</location>
    </subcellularLocation>
</comment>
<feature type="domain" description="Rhamnogalacturonan lyase" evidence="9">
    <location>
        <begin position="457"/>
        <end position="620"/>
    </location>
</feature>
<evidence type="ECO:0000256" key="7">
    <source>
        <dbReference type="ARBA" id="ARBA00023239"/>
    </source>
</evidence>
<sequence>MGRKRQRCLLSLWLGLCSQLLLHAECYQNNQTRRMGSAYGYQETSQSSPPVKLDIMDTHVVMDNGIVKITLHNPTGELTGIQYNGIDNLLESNNRELERGYWDIMWNRPGLGRSLFDIYADPNGLPLNYDKRFILLRGSSGFYTYAIYDHLEGWPALILSEGRLAFKLSNNLFKFMAISDDMQTIMPSEHDLESGTKLDYREATLLRNPQNAALRGQVDDKYQYSMEHKDDQVHGWISSDPHTGFWVIIPSHEFRAGGPVKLELTAHSVSTCLVPFFTGHYIGRDMGVNIEEGQPWKKVFGPVSIYLNSDNNNEPQTLWRDAKRQMLEEKGKWPYDFPLSLDYPHANQRGVAIGRLMIQDRYIRRYVFPADSAFIGLAPPGSVGSWQTESNGYQFWTRTDANGYFNINNVRPGTYNLYAWVPGILGDYKYDAQIHIRPGSQSILNVLTFEPPRDGPTLWEIGIPDRTAAEFFIPDPNPGLRDHIYYTDHREKYRQYGLWSRYTDLYPNNDLVYTIGTSDYRNDWFFAHVSRRVGEGSTMTFVPTTWQITFQLANVDTRGMYTLRIALASANYGRVQVRINDPSNRSRPNFITDRIGDDNVIARHGIHGLYWLFSFQVPGFELYIRLEGPGGHNY</sequence>
<dbReference type="InterPro" id="IPR051850">
    <property type="entry name" value="Polysacch_Lyase_4"/>
</dbReference>
<keyword evidence="7 11" id="KW-0456">Lyase</keyword>
<gene>
    <name evidence="11" type="ORF">LIER_17141</name>
</gene>
<dbReference type="InterPro" id="IPR010325">
    <property type="entry name" value="Rhamnogal_lyase"/>
</dbReference>
<evidence type="ECO:0000259" key="10">
    <source>
        <dbReference type="Pfam" id="PF14686"/>
    </source>
</evidence>
<feature type="signal peptide" evidence="8">
    <location>
        <begin position="1"/>
        <end position="24"/>
    </location>
</feature>
<dbReference type="CDD" id="cd10317">
    <property type="entry name" value="RGL4_C"/>
    <property type="match status" value="1"/>
</dbReference>
<comment type="similarity">
    <text evidence="3">Belongs to the polysaccharide lyase 4 family.</text>
</comment>
<dbReference type="Gene3D" id="2.60.40.1120">
    <property type="entry name" value="Carboxypeptidase-like, regulatory domain"/>
    <property type="match status" value="1"/>
</dbReference>
<dbReference type="GO" id="GO:0005576">
    <property type="term" value="C:extracellular region"/>
    <property type="evidence" value="ECO:0007669"/>
    <property type="project" value="UniProtKB-SubCell"/>
</dbReference>
<dbReference type="CDD" id="cd10320">
    <property type="entry name" value="RGL4_N"/>
    <property type="match status" value="1"/>
</dbReference>
<keyword evidence="12" id="KW-1185">Reference proteome</keyword>
<dbReference type="InterPro" id="IPR011013">
    <property type="entry name" value="Gal_mutarotase_sf_dom"/>
</dbReference>
<evidence type="ECO:0000313" key="11">
    <source>
        <dbReference type="EMBL" id="GAA0160628.1"/>
    </source>
</evidence>
<dbReference type="InterPro" id="IPR029411">
    <property type="entry name" value="RG-lyase_III"/>
</dbReference>
<accession>A0AAV3QAM3</accession>
<keyword evidence="5" id="KW-0964">Secreted</keyword>
<dbReference type="SUPFAM" id="SSF49452">
    <property type="entry name" value="Starch-binding domain-like"/>
    <property type="match status" value="1"/>
</dbReference>
<evidence type="ECO:0000313" key="12">
    <source>
        <dbReference type="Proteomes" id="UP001454036"/>
    </source>
</evidence>
<evidence type="ECO:0000256" key="5">
    <source>
        <dbReference type="ARBA" id="ARBA00022525"/>
    </source>
</evidence>
<evidence type="ECO:0000256" key="1">
    <source>
        <dbReference type="ARBA" id="ARBA00001324"/>
    </source>
</evidence>
<dbReference type="Gene3D" id="2.60.120.260">
    <property type="entry name" value="Galactose-binding domain-like"/>
    <property type="match status" value="1"/>
</dbReference>
<reference evidence="11 12" key="1">
    <citation type="submission" date="2024-01" db="EMBL/GenBank/DDBJ databases">
        <title>The complete chloroplast genome sequence of Lithospermum erythrorhizon: insights into the phylogenetic relationship among Boraginaceae species and the maternal lineages of purple gromwells.</title>
        <authorList>
            <person name="Okada T."/>
            <person name="Watanabe K."/>
        </authorList>
    </citation>
    <scope>NUCLEOTIDE SEQUENCE [LARGE SCALE GENOMIC DNA]</scope>
</reference>
<organism evidence="11 12">
    <name type="scientific">Lithospermum erythrorhizon</name>
    <name type="common">Purple gromwell</name>
    <name type="synonym">Lithospermum officinale var. erythrorhizon</name>
    <dbReference type="NCBI Taxonomy" id="34254"/>
    <lineage>
        <taxon>Eukaryota</taxon>
        <taxon>Viridiplantae</taxon>
        <taxon>Streptophyta</taxon>
        <taxon>Embryophyta</taxon>
        <taxon>Tracheophyta</taxon>
        <taxon>Spermatophyta</taxon>
        <taxon>Magnoliopsida</taxon>
        <taxon>eudicotyledons</taxon>
        <taxon>Gunneridae</taxon>
        <taxon>Pentapetalae</taxon>
        <taxon>asterids</taxon>
        <taxon>lamiids</taxon>
        <taxon>Boraginales</taxon>
        <taxon>Boraginaceae</taxon>
        <taxon>Boraginoideae</taxon>
        <taxon>Lithospermeae</taxon>
        <taxon>Lithospermum</taxon>
    </lineage>
</organism>
<dbReference type="InterPro" id="IPR014718">
    <property type="entry name" value="GH-type_carb-bd"/>
</dbReference>
<dbReference type="SUPFAM" id="SSF49785">
    <property type="entry name" value="Galactose-binding domain-like"/>
    <property type="match status" value="1"/>
</dbReference>
<dbReference type="InterPro" id="IPR013784">
    <property type="entry name" value="Carb-bd-like_fold"/>
</dbReference>
<dbReference type="Pfam" id="PF14683">
    <property type="entry name" value="CBM-like"/>
    <property type="match status" value="1"/>
</dbReference>
<dbReference type="PANTHER" id="PTHR32018">
    <property type="entry name" value="RHAMNOGALACTURONATE LYASE FAMILY PROTEIN"/>
    <property type="match status" value="1"/>
</dbReference>
<evidence type="ECO:0000256" key="4">
    <source>
        <dbReference type="ARBA" id="ARBA00012437"/>
    </source>
</evidence>
<evidence type="ECO:0000256" key="3">
    <source>
        <dbReference type="ARBA" id="ARBA00010418"/>
    </source>
</evidence>
<dbReference type="FunFam" id="2.60.40.1120:FF:000033">
    <property type="entry name" value="Rhamnogalacturonate lyase B"/>
    <property type="match status" value="1"/>
</dbReference>
<feature type="chain" id="PRO_5043551068" description="rhamnogalacturonan endolyase" evidence="8">
    <location>
        <begin position="25"/>
        <end position="634"/>
    </location>
</feature>
<evidence type="ECO:0000259" key="9">
    <source>
        <dbReference type="Pfam" id="PF14683"/>
    </source>
</evidence>
<keyword evidence="6 8" id="KW-0732">Signal</keyword>
<evidence type="ECO:0000256" key="8">
    <source>
        <dbReference type="SAM" id="SignalP"/>
    </source>
</evidence>
<comment type="caution">
    <text evidence="11">The sequence shown here is derived from an EMBL/GenBank/DDBJ whole genome shotgun (WGS) entry which is preliminary data.</text>
</comment>
<dbReference type="GO" id="GO:0102210">
    <property type="term" value="F:rhamnogalacturonan endolyase activity"/>
    <property type="evidence" value="ECO:0007669"/>
    <property type="project" value="UniProtKB-EC"/>
</dbReference>
<dbReference type="PANTHER" id="PTHR32018:SF18">
    <property type="entry name" value="RHAMNOGALACTURONAN ENDOLYASE"/>
    <property type="match status" value="1"/>
</dbReference>
<protein>
    <recommendedName>
        <fullName evidence="4">rhamnogalacturonan endolyase</fullName>
        <ecNumber evidence="4">4.2.2.23</ecNumber>
    </recommendedName>
</protein>
<name>A0AAV3QAM3_LITER</name>
<evidence type="ECO:0000256" key="6">
    <source>
        <dbReference type="ARBA" id="ARBA00022729"/>
    </source>
</evidence>
<dbReference type="Proteomes" id="UP001454036">
    <property type="component" value="Unassembled WGS sequence"/>
</dbReference>
<dbReference type="InterPro" id="IPR008979">
    <property type="entry name" value="Galactose-bd-like_sf"/>
</dbReference>